<dbReference type="EMBL" id="GBXM01056763">
    <property type="protein sequence ID" value="JAH51814.1"/>
    <property type="molecule type" value="Transcribed_RNA"/>
</dbReference>
<organism evidence="1">
    <name type="scientific">Anguilla anguilla</name>
    <name type="common">European freshwater eel</name>
    <name type="synonym">Muraena anguilla</name>
    <dbReference type="NCBI Taxonomy" id="7936"/>
    <lineage>
        <taxon>Eukaryota</taxon>
        <taxon>Metazoa</taxon>
        <taxon>Chordata</taxon>
        <taxon>Craniata</taxon>
        <taxon>Vertebrata</taxon>
        <taxon>Euteleostomi</taxon>
        <taxon>Actinopterygii</taxon>
        <taxon>Neopterygii</taxon>
        <taxon>Teleostei</taxon>
        <taxon>Anguilliformes</taxon>
        <taxon>Anguillidae</taxon>
        <taxon>Anguilla</taxon>
    </lineage>
</organism>
<protein>
    <submittedName>
        <fullName evidence="1">Uncharacterized protein</fullName>
    </submittedName>
</protein>
<accession>A0A0E9TDR6</accession>
<evidence type="ECO:0000313" key="1">
    <source>
        <dbReference type="EMBL" id="JAH51814.1"/>
    </source>
</evidence>
<proteinExistence type="predicted"/>
<reference evidence="1" key="1">
    <citation type="submission" date="2014-11" db="EMBL/GenBank/DDBJ databases">
        <authorList>
            <person name="Amaro Gonzalez C."/>
        </authorList>
    </citation>
    <scope>NUCLEOTIDE SEQUENCE</scope>
</reference>
<reference evidence="1" key="2">
    <citation type="journal article" date="2015" name="Fish Shellfish Immunol.">
        <title>Early steps in the European eel (Anguilla anguilla)-Vibrio vulnificus interaction in the gills: Role of the RtxA13 toxin.</title>
        <authorList>
            <person name="Callol A."/>
            <person name="Pajuelo D."/>
            <person name="Ebbesson L."/>
            <person name="Teles M."/>
            <person name="MacKenzie S."/>
            <person name="Amaro C."/>
        </authorList>
    </citation>
    <scope>NUCLEOTIDE SEQUENCE</scope>
</reference>
<dbReference type="AlphaFoldDB" id="A0A0E9TDR6"/>
<sequence>MSAKPGCQFWALLLHRSTDTNKKQTEAN</sequence>
<name>A0A0E9TDR6_ANGAN</name>